<dbReference type="SUPFAM" id="SSF81321">
    <property type="entry name" value="Family A G protein-coupled receptor-like"/>
    <property type="match status" value="1"/>
</dbReference>
<evidence type="ECO:0000259" key="6">
    <source>
        <dbReference type="PROSITE" id="PS50262"/>
    </source>
</evidence>
<feature type="non-terminal residue" evidence="7">
    <location>
        <position position="290"/>
    </location>
</feature>
<reference evidence="7 8" key="1">
    <citation type="submission" date="2022-05" db="EMBL/GenBank/DDBJ databases">
        <authorList>
            <consortium name="Genoscope - CEA"/>
            <person name="William W."/>
        </authorList>
    </citation>
    <scope>NUCLEOTIDE SEQUENCE [LARGE SCALE GENOMIC DNA]</scope>
</reference>
<protein>
    <recommendedName>
        <fullName evidence="6">G-protein coupled receptors family 1 profile domain-containing protein</fullName>
    </recommendedName>
</protein>
<feature type="transmembrane region" description="Helical" evidence="5">
    <location>
        <begin position="42"/>
        <end position="66"/>
    </location>
</feature>
<evidence type="ECO:0000256" key="5">
    <source>
        <dbReference type="SAM" id="Phobius"/>
    </source>
</evidence>
<dbReference type="InterPro" id="IPR017452">
    <property type="entry name" value="GPCR_Rhodpsn_7TM"/>
</dbReference>
<comment type="caution">
    <text evidence="7">The sequence shown here is derived from an EMBL/GenBank/DDBJ whole genome shotgun (WGS) entry which is preliminary data.</text>
</comment>
<dbReference type="CDD" id="cd00637">
    <property type="entry name" value="7tm_classA_rhodopsin-like"/>
    <property type="match status" value="1"/>
</dbReference>
<dbReference type="PRINTS" id="PR00237">
    <property type="entry name" value="GPCRRHODOPSN"/>
</dbReference>
<evidence type="ECO:0000256" key="4">
    <source>
        <dbReference type="ARBA" id="ARBA00023136"/>
    </source>
</evidence>
<feature type="transmembrane region" description="Helical" evidence="5">
    <location>
        <begin position="126"/>
        <end position="146"/>
    </location>
</feature>
<evidence type="ECO:0000256" key="2">
    <source>
        <dbReference type="ARBA" id="ARBA00022692"/>
    </source>
</evidence>
<comment type="subcellular location">
    <subcellularLocation>
        <location evidence="1">Membrane</location>
    </subcellularLocation>
</comment>
<dbReference type="Proteomes" id="UP001159427">
    <property type="component" value="Unassembled WGS sequence"/>
</dbReference>
<feature type="transmembrane region" description="Helical" evidence="5">
    <location>
        <begin position="86"/>
        <end position="105"/>
    </location>
</feature>
<sequence>QEIAVSVVILLAIAMTVGTVGNFGVCVILARRRDLRYVPHQLLASLSLNGLLSSLISAPAVLGMAVVNYFPAIGDVSLDLLCKIGYSSSMGFTVINASTLSMMAIDRQHCVIFPLKRRLSLTNVKRVISVTWVAGFLFALLHGLILRKESSVCSRMDPYNSFVTIPDNHIIVLYSLVLHTIPNVITAIVIVITIFRILKKLRSFIFTRLTSVNRRREYKITKITFQTCAIFLICWFPNIITTSLVRVGAFRRVAVTQPIKLFAVVISKFNYVANPLLHFKMLQITPPNRL</sequence>
<feature type="transmembrane region" description="Helical" evidence="5">
    <location>
        <begin position="6"/>
        <end position="30"/>
    </location>
</feature>
<keyword evidence="3 5" id="KW-1133">Transmembrane helix</keyword>
<feature type="transmembrane region" description="Helical" evidence="5">
    <location>
        <begin position="171"/>
        <end position="198"/>
    </location>
</feature>
<evidence type="ECO:0000256" key="1">
    <source>
        <dbReference type="ARBA" id="ARBA00004370"/>
    </source>
</evidence>
<feature type="domain" description="G-protein coupled receptors family 1 profile" evidence="6">
    <location>
        <begin position="21"/>
        <end position="278"/>
    </location>
</feature>
<dbReference type="PANTHER" id="PTHR45698:SF1">
    <property type="entry name" value="TRACE AMINE-ASSOCIATED RECEPTOR 13C-LIKE"/>
    <property type="match status" value="1"/>
</dbReference>
<dbReference type="Gene3D" id="1.20.1070.10">
    <property type="entry name" value="Rhodopsin 7-helix transmembrane proteins"/>
    <property type="match status" value="1"/>
</dbReference>
<evidence type="ECO:0000313" key="8">
    <source>
        <dbReference type="Proteomes" id="UP001159427"/>
    </source>
</evidence>
<feature type="transmembrane region" description="Helical" evidence="5">
    <location>
        <begin position="223"/>
        <end position="241"/>
    </location>
</feature>
<evidence type="ECO:0000256" key="3">
    <source>
        <dbReference type="ARBA" id="ARBA00022989"/>
    </source>
</evidence>
<keyword evidence="4 5" id="KW-0472">Membrane</keyword>
<accession>A0ABN8SLI4</accession>
<evidence type="ECO:0000313" key="7">
    <source>
        <dbReference type="EMBL" id="CAH3192409.1"/>
    </source>
</evidence>
<dbReference type="EMBL" id="CALNXI010003169">
    <property type="protein sequence ID" value="CAH3192409.1"/>
    <property type="molecule type" value="Genomic_DNA"/>
</dbReference>
<dbReference type="PANTHER" id="PTHR45698">
    <property type="entry name" value="TRACE AMINE-ASSOCIATED RECEPTOR 19N-RELATED"/>
    <property type="match status" value="1"/>
</dbReference>
<organism evidence="7 8">
    <name type="scientific">Porites evermanni</name>
    <dbReference type="NCBI Taxonomy" id="104178"/>
    <lineage>
        <taxon>Eukaryota</taxon>
        <taxon>Metazoa</taxon>
        <taxon>Cnidaria</taxon>
        <taxon>Anthozoa</taxon>
        <taxon>Hexacorallia</taxon>
        <taxon>Scleractinia</taxon>
        <taxon>Fungiina</taxon>
        <taxon>Poritidae</taxon>
        <taxon>Porites</taxon>
    </lineage>
</organism>
<name>A0ABN8SLI4_9CNID</name>
<feature type="non-terminal residue" evidence="7">
    <location>
        <position position="1"/>
    </location>
</feature>
<dbReference type="PROSITE" id="PS50262">
    <property type="entry name" value="G_PROTEIN_RECEP_F1_2"/>
    <property type="match status" value="1"/>
</dbReference>
<proteinExistence type="predicted"/>
<gene>
    <name evidence="7" type="ORF">PEVE_00023825</name>
</gene>
<dbReference type="InterPro" id="IPR000276">
    <property type="entry name" value="GPCR_Rhodpsn"/>
</dbReference>
<keyword evidence="8" id="KW-1185">Reference proteome</keyword>
<keyword evidence="2 5" id="KW-0812">Transmembrane</keyword>
<dbReference type="Pfam" id="PF00001">
    <property type="entry name" value="7tm_1"/>
    <property type="match status" value="1"/>
</dbReference>